<dbReference type="Proteomes" id="UP000009097">
    <property type="component" value="Unassembled WGS sequence"/>
</dbReference>
<reference evidence="1" key="1">
    <citation type="submission" date="2007-04" db="EMBL/GenBank/DDBJ databases">
        <authorList>
            <consortium name="The Broad Institute Genome Sequencing Platform"/>
            <person name="Birren B."/>
            <person name="Lander E."/>
            <person name="Galagan J."/>
            <person name="Nusbaum C."/>
            <person name="Devon K."/>
            <person name="Ma L.-J."/>
            <person name="Jaffe D."/>
            <person name="Butler J."/>
            <person name="Alvarez P."/>
            <person name="Gnerre S."/>
            <person name="Grabherr M."/>
            <person name="Kleber M."/>
            <person name="Mauceli E."/>
            <person name="Brockman W."/>
            <person name="MacCallum I.A."/>
            <person name="Young S."/>
            <person name="LaButti K."/>
            <person name="DeCaprio D."/>
            <person name="Crawford M."/>
            <person name="Koehrsen M."/>
            <person name="Engels R."/>
            <person name="Montgomery P."/>
            <person name="Pearson M."/>
            <person name="Howarth C."/>
            <person name="Larson L."/>
            <person name="White J."/>
            <person name="O'Leary S."/>
            <person name="Kodira C."/>
            <person name="Zeng Q."/>
            <person name="Yandava C."/>
            <person name="Alvarado L."/>
            <person name="Kistler C."/>
            <person name="Shim W.-B."/>
            <person name="Kang S."/>
            <person name="Woloshuk C."/>
        </authorList>
    </citation>
    <scope>NUCLEOTIDE SEQUENCE</scope>
    <source>
        <strain evidence="1">4287</strain>
    </source>
</reference>
<evidence type="ECO:0000313" key="1">
    <source>
        <dbReference type="EMBL" id="KNB15346.1"/>
    </source>
</evidence>
<dbReference type="RefSeq" id="XP_018253391.1">
    <property type="nucleotide sequence ID" value="XM_018401622.1"/>
</dbReference>
<dbReference type="RefSeq" id="XP_018253400.1">
    <property type="nucleotide sequence ID" value="XM_018401623.1"/>
</dbReference>
<dbReference type="RefSeq" id="XP_018253390.1">
    <property type="nucleotide sequence ID" value="XM_018401621.1"/>
</dbReference>
<dbReference type="RefSeq" id="XP_018253392.1">
    <property type="nucleotide sequence ID" value="XM_018401625.1"/>
</dbReference>
<name>A0A0J9VX70_FUSO4</name>
<dbReference type="EMBL" id="DS231715">
    <property type="protein sequence ID" value="KNB15354.1"/>
    <property type="molecule type" value="Genomic_DNA"/>
</dbReference>
<sequence length="134" mass="15193">MPGSRHRQYTKVSHFTSGHIDTDKCSRRDQTRVPALHYDCAQYSRLPRSRTMVQCYIMYARVSGITGSHVLQHRTVRCTISFNAIVLCRLCSTAMDGWIEANKQGPEQTSGNGAEARAMPTREVTGRFIRMPTE</sequence>
<accession>A0A0J9VX70</accession>
<dbReference type="RefSeq" id="XP_018253401.1">
    <property type="nucleotide sequence ID" value="XM_018401624.1"/>
</dbReference>
<dbReference type="EMBL" id="DS231715">
    <property type="protein sequence ID" value="KNB15350.1"/>
    <property type="molecule type" value="Genomic_DNA"/>
</dbReference>
<dbReference type="RefSeq" id="XP_018253395.1">
    <property type="nucleotide sequence ID" value="XM_018401628.1"/>
</dbReference>
<dbReference type="EMBL" id="DS231715">
    <property type="protein sequence ID" value="KNB15345.1"/>
    <property type="molecule type" value="Genomic_DNA"/>
</dbReference>
<dbReference type="KEGG" id="fox:FOXG_21299"/>
<dbReference type="EMBL" id="DS231715">
    <property type="protein sequence ID" value="KNB15356.1"/>
    <property type="molecule type" value="Genomic_DNA"/>
</dbReference>
<dbReference type="RefSeq" id="XP_018253399.1">
    <property type="nucleotide sequence ID" value="XM_018401632.1"/>
</dbReference>
<dbReference type="EMBL" id="DS231715">
    <property type="protein sequence ID" value="KNB15347.1"/>
    <property type="molecule type" value="Genomic_DNA"/>
</dbReference>
<dbReference type="GeneID" id="28962005"/>
<dbReference type="AlphaFoldDB" id="A0A0J9VX70"/>
<dbReference type="RefSeq" id="XP_018253393.1">
    <property type="nucleotide sequence ID" value="XM_018401626.1"/>
</dbReference>
<dbReference type="RefSeq" id="XP_018253397.1">
    <property type="nucleotide sequence ID" value="XM_018401630.1"/>
</dbReference>
<dbReference type="EMBL" id="DS231715">
    <property type="protein sequence ID" value="KNB15346.1"/>
    <property type="molecule type" value="Genomic_DNA"/>
</dbReference>
<organism evidence="1 2">
    <name type="scientific">Fusarium oxysporum f. sp. lycopersici (strain 4287 / CBS 123668 / FGSC 9935 / NRRL 34936)</name>
    <name type="common">Fusarium vascular wilt of tomato</name>
    <dbReference type="NCBI Taxonomy" id="426428"/>
    <lineage>
        <taxon>Eukaryota</taxon>
        <taxon>Fungi</taxon>
        <taxon>Dikarya</taxon>
        <taxon>Ascomycota</taxon>
        <taxon>Pezizomycotina</taxon>
        <taxon>Sordariomycetes</taxon>
        <taxon>Hypocreomycetidae</taxon>
        <taxon>Hypocreales</taxon>
        <taxon>Nectriaceae</taxon>
        <taxon>Fusarium</taxon>
        <taxon>Fusarium oxysporum species complex</taxon>
    </lineage>
</organism>
<dbReference type="VEuPathDB" id="FungiDB:FOXG_21299"/>
<dbReference type="EMBL" id="DS231715">
    <property type="protein sequence ID" value="KNB15355.1"/>
    <property type="molecule type" value="Genomic_DNA"/>
</dbReference>
<dbReference type="EMBL" id="DS231715">
    <property type="protein sequence ID" value="KNB15352.1"/>
    <property type="molecule type" value="Genomic_DNA"/>
</dbReference>
<dbReference type="RefSeq" id="XP_018253398.1">
    <property type="nucleotide sequence ID" value="XM_018401631.1"/>
</dbReference>
<dbReference type="EMBL" id="DS231715">
    <property type="protein sequence ID" value="KNB15349.1"/>
    <property type="molecule type" value="Genomic_DNA"/>
</dbReference>
<reference evidence="1" key="2">
    <citation type="journal article" date="2010" name="Nature">
        <title>Comparative genomics reveals mobile pathogenicity chromosomes in Fusarium.</title>
        <authorList>
            <person name="Ma L.J."/>
            <person name="van der Does H.C."/>
            <person name="Borkovich K.A."/>
            <person name="Coleman J.J."/>
            <person name="Daboussi M.J."/>
            <person name="Di Pietro A."/>
            <person name="Dufresne M."/>
            <person name="Freitag M."/>
            <person name="Grabherr M."/>
            <person name="Henrissat B."/>
            <person name="Houterman P.M."/>
            <person name="Kang S."/>
            <person name="Shim W.B."/>
            <person name="Woloshuk C."/>
            <person name="Xie X."/>
            <person name="Xu J.R."/>
            <person name="Antoniw J."/>
            <person name="Baker S.E."/>
            <person name="Bluhm B.H."/>
            <person name="Breakspear A."/>
            <person name="Brown D.W."/>
            <person name="Butchko R.A."/>
            <person name="Chapman S."/>
            <person name="Coulson R."/>
            <person name="Coutinho P.M."/>
            <person name="Danchin E.G."/>
            <person name="Diener A."/>
            <person name="Gale L.R."/>
            <person name="Gardiner D.M."/>
            <person name="Goff S."/>
            <person name="Hammond-Kosack K.E."/>
            <person name="Hilburn K."/>
            <person name="Hua-Van A."/>
            <person name="Jonkers W."/>
            <person name="Kazan K."/>
            <person name="Kodira C.D."/>
            <person name="Koehrsen M."/>
            <person name="Kumar L."/>
            <person name="Lee Y.H."/>
            <person name="Li L."/>
            <person name="Manners J.M."/>
            <person name="Miranda-Saavedra D."/>
            <person name="Mukherjee M."/>
            <person name="Park G."/>
            <person name="Park J."/>
            <person name="Park S.Y."/>
            <person name="Proctor R.H."/>
            <person name="Regev A."/>
            <person name="Ruiz-Roldan M.C."/>
            <person name="Sain D."/>
            <person name="Sakthikumar S."/>
            <person name="Sykes S."/>
            <person name="Schwartz D.C."/>
            <person name="Turgeon B.G."/>
            <person name="Wapinski I."/>
            <person name="Yoder O."/>
            <person name="Young S."/>
            <person name="Zeng Q."/>
            <person name="Zhou S."/>
            <person name="Galagan J."/>
            <person name="Cuomo C.A."/>
            <person name="Kistler H.C."/>
            <person name="Rep M."/>
        </authorList>
    </citation>
    <scope>NUCLEOTIDE SEQUENCE [LARGE SCALE GENOMIC DNA]</scope>
    <source>
        <strain evidence="1">4287</strain>
    </source>
</reference>
<gene>
    <name evidence="1" type="ORF">FOXG_21299</name>
</gene>
<protein>
    <submittedName>
        <fullName evidence="1">Uncharacterized protein</fullName>
    </submittedName>
</protein>
<evidence type="ECO:0000313" key="2">
    <source>
        <dbReference type="Proteomes" id="UP000009097"/>
    </source>
</evidence>
<proteinExistence type="predicted"/>
<dbReference type="EMBL" id="DS231715">
    <property type="protein sequence ID" value="KNB15353.1"/>
    <property type="molecule type" value="Genomic_DNA"/>
</dbReference>
<dbReference type="RefSeq" id="XP_018253396.1">
    <property type="nucleotide sequence ID" value="XM_018401629.1"/>
</dbReference>
<dbReference type="EMBL" id="DS231715">
    <property type="protein sequence ID" value="KNB15351.1"/>
    <property type="molecule type" value="Genomic_DNA"/>
</dbReference>
<dbReference type="EMBL" id="DS231715">
    <property type="protein sequence ID" value="KNB15348.1"/>
    <property type="molecule type" value="Genomic_DNA"/>
</dbReference>
<dbReference type="RefSeq" id="XP_018253394.1">
    <property type="nucleotide sequence ID" value="XM_018401627.1"/>
</dbReference>